<comment type="caution">
    <text evidence="2">The sequence shown here is derived from an EMBL/GenBank/DDBJ whole genome shotgun (WGS) entry which is preliminary data.</text>
</comment>
<dbReference type="AlphaFoldDB" id="A0A4Y9Z4A5"/>
<organism evidence="2 3">
    <name type="scientific">Rhodofomes roseus</name>
    <dbReference type="NCBI Taxonomy" id="34475"/>
    <lineage>
        <taxon>Eukaryota</taxon>
        <taxon>Fungi</taxon>
        <taxon>Dikarya</taxon>
        <taxon>Basidiomycota</taxon>
        <taxon>Agaricomycotina</taxon>
        <taxon>Agaricomycetes</taxon>
        <taxon>Polyporales</taxon>
        <taxon>Rhodofomes</taxon>
    </lineage>
</organism>
<evidence type="ECO:0000313" key="2">
    <source>
        <dbReference type="EMBL" id="TFY68930.1"/>
    </source>
</evidence>
<reference evidence="2 3" key="1">
    <citation type="submission" date="2019-01" db="EMBL/GenBank/DDBJ databases">
        <title>Genome sequencing of the rare red list fungi Fomitopsis rosea.</title>
        <authorList>
            <person name="Buettner E."/>
            <person name="Kellner H."/>
        </authorList>
    </citation>
    <scope>NUCLEOTIDE SEQUENCE [LARGE SCALE GENOMIC DNA]</scope>
    <source>
        <strain evidence="2 3">DSM 105464</strain>
    </source>
</reference>
<dbReference type="EMBL" id="SEKV01000020">
    <property type="protein sequence ID" value="TFY68930.1"/>
    <property type="molecule type" value="Genomic_DNA"/>
</dbReference>
<gene>
    <name evidence="2" type="ORF">EVJ58_g720</name>
</gene>
<dbReference type="PANTHER" id="PTHR33096">
    <property type="entry name" value="CXC2 DOMAIN-CONTAINING PROTEIN"/>
    <property type="match status" value="1"/>
</dbReference>
<name>A0A4Y9Z4A5_9APHY</name>
<evidence type="ECO:0000313" key="3">
    <source>
        <dbReference type="Proteomes" id="UP000298390"/>
    </source>
</evidence>
<feature type="compositionally biased region" description="Basic and acidic residues" evidence="1">
    <location>
        <begin position="931"/>
        <end position="947"/>
    </location>
</feature>
<feature type="region of interest" description="Disordered" evidence="1">
    <location>
        <begin position="900"/>
        <end position="956"/>
    </location>
</feature>
<dbReference type="STRING" id="34475.A0A4Y9Z4A5"/>
<dbReference type="PANTHER" id="PTHR33096:SF1">
    <property type="entry name" value="CXC1-LIKE CYSTEINE CLUSTER ASSOCIATED WITH KDZ TRANSPOSASES DOMAIN-CONTAINING PROTEIN"/>
    <property type="match status" value="1"/>
</dbReference>
<evidence type="ECO:0000256" key="1">
    <source>
        <dbReference type="SAM" id="MobiDB-lite"/>
    </source>
</evidence>
<evidence type="ECO:0008006" key="4">
    <source>
        <dbReference type="Google" id="ProtNLM"/>
    </source>
</evidence>
<sequence length="970" mass="110112">MTASRIAQATEDAETRIRQQMDLLSGTSLASLNEIQGGAPMPAEDQTAGGLDVPDIPMTVVGGDGEAGMDWEDEQDETAFNQAVRDLIGWRYRYKYKDSRTWRQRLERLDFNWKAILPSLVDTYIRWKHSASQQPSPEHEASESGHMFQIDVLDIYTLQLNTVIQRPSTSESDATALVLAGYLGTSPVKPTLAVSLRTLELFRCLRLFKASYSIEGFAKLLCHQYRRPYRRHYRAILADTFDVYLTILRQVRNKVNAALGRDTPNWRVLNGCPACNYELLDEPDLRWARMFCLDGNNSLKRIAHVGDRQQGDMRTFDASDYYLPKEFVDSFAGEVRSNESRKQVVQVGSHVEGGMGTEDSEGDPTDGAPQNAPCTKNWKAAAPDSSKRMWAIFDEAGLFASACRHGLILWLTDMVQSGELAKYPLAMIAKALEVFDGKNLVHYDIGCSFEQTIQHSRLGAAWVNSKSRSCPNAFHGYSHSYDCQSQNHPSIIEGTGLEDGETLERIFSSSNALASVTRYASRYRRRMFIDEYFQHWDEEKYTNLSIMIYNNYVQALDILDHDARALSEAMQSACVTFDDIAQWGVEEKTYFKTLGQENLRDIFAIAYVEKLQEYRAARGGAATVNIDFLNMLPADYSSFVVPETGTADYYAQASRTQKIEAKRLYAEERQRVLLGDLVTMEARMEIKARWQPSDEEYIKTVKYIGERKYQRALDNLQRLVVQRLFELHKLNLSHTGYRMRTHIAKSLQARCKAIQNAVKAYNEAAAALDPPRPTVDWQQASHYSFLDEVAFLQDTRGDICKKPWAEPLGREILKKARRVERAREELVRCNVEARRLYTSILDEHDRFNVVQEELRVQGAPLYTAVKEQCDRRRHINLKHLERLLRLSELDGFTGDISRGVRVGSAGPSSPTPSGPQSALTLGDDAVPLVEENTREAAGRSEDMHEEMFDGQDDEMEEELGGIVDYISSLT</sequence>
<dbReference type="Pfam" id="PF18758">
    <property type="entry name" value="KDZ"/>
    <property type="match status" value="1"/>
</dbReference>
<dbReference type="Proteomes" id="UP000298390">
    <property type="component" value="Unassembled WGS sequence"/>
</dbReference>
<proteinExistence type="predicted"/>
<accession>A0A4Y9Z4A5</accession>
<protein>
    <recommendedName>
        <fullName evidence="4">CxC1-like cysteine cluster associated with KDZ transposases domain-containing protein</fullName>
    </recommendedName>
</protein>
<feature type="region of interest" description="Disordered" evidence="1">
    <location>
        <begin position="352"/>
        <end position="374"/>
    </location>
</feature>
<dbReference type="InterPro" id="IPR040521">
    <property type="entry name" value="KDZ"/>
</dbReference>